<comment type="caution">
    <text evidence="1">The sequence shown here is derived from an EMBL/GenBank/DDBJ whole genome shotgun (WGS) entry which is preliminary data.</text>
</comment>
<reference evidence="1" key="1">
    <citation type="submission" date="2024-02" db="EMBL/GenBank/DDBJ databases">
        <title>Metagenome Assembled Genome of Zalaria obscura JY119.</title>
        <authorList>
            <person name="Vighnesh L."/>
            <person name="Jagadeeshwari U."/>
            <person name="Venkata Ramana C."/>
            <person name="Sasikala C."/>
        </authorList>
    </citation>
    <scope>NUCLEOTIDE SEQUENCE</scope>
    <source>
        <strain evidence="1">JY119</strain>
    </source>
</reference>
<protein>
    <submittedName>
        <fullName evidence="1">Uncharacterized protein</fullName>
    </submittedName>
</protein>
<keyword evidence="2" id="KW-1185">Reference proteome</keyword>
<sequence length="503" mass="56673">MKIDWPAPVREYVSRAFMADNAIPGIDAAAVSAKLKAVITDAAERECLHTLDWPTYPLPQQIIQMEKANAAGANMATQTWANVAAIAHNGVQSSPPLKRKSLDTDMTDAANTKLPPWRQKKPGAGLADRIDKDQVERTEKRQKKVKDFRSTAPPSKLSDLEKRRQRFENGTSSPKSPYFSSSRDDSPMPDANDGPVVGTCQKLEKNYFRLTAPPKPETVRPLPILREALQLVIKKWAQEHHYGYTCDQFKSMRQDLTVQHIKNDFTVRVYETHARVALEQGDLGEYNQCQTQLRALYKQKLGGHPEEFVAYRILYFIHTCNRTSLNDVLADLTPADKQHEAVKHALDVRSSLATGNYHRFFRLFNDCPNMGGYLMDKFIDRERLAAMASICKSYKPDVKVSFLTSELAFDDDQQCAQFLCENGGEALFENKDDGLRYLTGKAGLIFETAKQKAFRGVDIKAIIFGSLSRRKAIQPASLPPRMKRGKTVGSKRYELPNGARKMA</sequence>
<gene>
    <name evidence="1" type="ORF">M8818_005881</name>
</gene>
<proteinExistence type="predicted"/>
<dbReference type="Proteomes" id="UP001320706">
    <property type="component" value="Unassembled WGS sequence"/>
</dbReference>
<name>A0ACC3S8J9_9PEZI</name>
<evidence type="ECO:0000313" key="1">
    <source>
        <dbReference type="EMBL" id="KAK8201370.1"/>
    </source>
</evidence>
<accession>A0ACC3S8J9</accession>
<organism evidence="1 2">
    <name type="scientific">Zalaria obscura</name>
    <dbReference type="NCBI Taxonomy" id="2024903"/>
    <lineage>
        <taxon>Eukaryota</taxon>
        <taxon>Fungi</taxon>
        <taxon>Dikarya</taxon>
        <taxon>Ascomycota</taxon>
        <taxon>Pezizomycotina</taxon>
        <taxon>Dothideomycetes</taxon>
        <taxon>Dothideomycetidae</taxon>
        <taxon>Dothideales</taxon>
        <taxon>Zalariaceae</taxon>
        <taxon>Zalaria</taxon>
    </lineage>
</organism>
<evidence type="ECO:0000313" key="2">
    <source>
        <dbReference type="Proteomes" id="UP001320706"/>
    </source>
</evidence>
<dbReference type="EMBL" id="JAMKPW020000036">
    <property type="protein sequence ID" value="KAK8201370.1"/>
    <property type="molecule type" value="Genomic_DNA"/>
</dbReference>